<dbReference type="PANTHER" id="PTHR46211:SF1">
    <property type="entry name" value="GLYCEROPHOSPHODIESTER PHOSPHODIESTERASE, CYTOPLASMIC"/>
    <property type="match status" value="1"/>
</dbReference>
<dbReference type="PROSITE" id="PS50007">
    <property type="entry name" value="PIPLC_X_DOMAIN"/>
    <property type="match status" value="1"/>
</dbReference>
<evidence type="ECO:0000313" key="3">
    <source>
        <dbReference type="Proteomes" id="UP000603708"/>
    </source>
</evidence>
<comment type="caution">
    <text evidence="2">The sequence shown here is derived from an EMBL/GenBank/DDBJ whole genome shotgun (WGS) entry which is preliminary data.</text>
</comment>
<dbReference type="PANTHER" id="PTHR46211">
    <property type="entry name" value="GLYCEROPHOSPHORYL DIESTER PHOSPHODIESTERASE"/>
    <property type="match status" value="1"/>
</dbReference>
<dbReference type="EMBL" id="BNCD01000008">
    <property type="protein sequence ID" value="GHH79473.1"/>
    <property type="molecule type" value="Genomic_DNA"/>
</dbReference>
<dbReference type="InterPro" id="IPR030395">
    <property type="entry name" value="GP_PDE_dom"/>
</dbReference>
<dbReference type="Pfam" id="PF03009">
    <property type="entry name" value="GDPD"/>
    <property type="match status" value="1"/>
</dbReference>
<accession>A0A919G8N9</accession>
<name>A0A919G8N9_9ACTN</name>
<reference evidence="2" key="2">
    <citation type="submission" date="2020-09" db="EMBL/GenBank/DDBJ databases">
        <authorList>
            <person name="Sun Q."/>
            <person name="Ohkuma M."/>
        </authorList>
    </citation>
    <scope>NUCLEOTIDE SEQUENCE</scope>
    <source>
        <strain evidence="2">JCM 5069</strain>
    </source>
</reference>
<gene>
    <name evidence="2" type="ORF">GCM10018793_32340</name>
</gene>
<dbReference type="GO" id="GO:0008081">
    <property type="term" value="F:phosphoric diester hydrolase activity"/>
    <property type="evidence" value="ECO:0007669"/>
    <property type="project" value="InterPro"/>
</dbReference>
<dbReference type="InterPro" id="IPR017946">
    <property type="entry name" value="PLC-like_Pdiesterase_TIM-brl"/>
</dbReference>
<reference evidence="2" key="1">
    <citation type="journal article" date="2014" name="Int. J. Syst. Evol. Microbiol.">
        <title>Complete genome sequence of Corynebacterium casei LMG S-19264T (=DSM 44701T), isolated from a smear-ripened cheese.</title>
        <authorList>
            <consortium name="US DOE Joint Genome Institute (JGI-PGF)"/>
            <person name="Walter F."/>
            <person name="Albersmeier A."/>
            <person name="Kalinowski J."/>
            <person name="Ruckert C."/>
        </authorList>
    </citation>
    <scope>NUCLEOTIDE SEQUENCE</scope>
    <source>
        <strain evidence="2">JCM 5069</strain>
    </source>
</reference>
<dbReference type="PROSITE" id="PS51704">
    <property type="entry name" value="GP_PDE"/>
    <property type="match status" value="1"/>
</dbReference>
<dbReference type="Proteomes" id="UP000603708">
    <property type="component" value="Unassembled WGS sequence"/>
</dbReference>
<dbReference type="SUPFAM" id="SSF51695">
    <property type="entry name" value="PLC-like phosphodiesterases"/>
    <property type="match status" value="1"/>
</dbReference>
<evidence type="ECO:0000259" key="1">
    <source>
        <dbReference type="PROSITE" id="PS51704"/>
    </source>
</evidence>
<evidence type="ECO:0000313" key="2">
    <source>
        <dbReference type="EMBL" id="GHH79473.1"/>
    </source>
</evidence>
<dbReference type="Gene3D" id="3.20.20.190">
    <property type="entry name" value="Phosphatidylinositol (PI) phosphodiesterase"/>
    <property type="match status" value="1"/>
</dbReference>
<proteinExistence type="predicted"/>
<feature type="domain" description="GP-PDE" evidence="1">
    <location>
        <begin position="8"/>
        <end position="230"/>
    </location>
</feature>
<dbReference type="AlphaFoldDB" id="A0A919G8N9"/>
<dbReference type="GO" id="GO:0006629">
    <property type="term" value="P:lipid metabolic process"/>
    <property type="evidence" value="ECO:0007669"/>
    <property type="project" value="InterPro"/>
</dbReference>
<sequence>MNHPVTRPLVYAHRGARAEEPENTLRSYRRALALGADGIELDVRVSADGHLVVIHDKNVDRTTDGSGPIAELTLAEIKELDAGQGERIPTFDEAMEVCGDLVQVEIKALEAVQALAERERRTPLPGQVVLTSFSRTAVEEAARLLPHVPRGLISHHPGAEMLQSALDLKATWVCPELKPELTRELVDRCHAAGVQVDAWPAADRGNTRLFADIGADAVTTDHPGRIAEWLTEGDTGR</sequence>
<dbReference type="RefSeq" id="WP_189932510.1">
    <property type="nucleotide sequence ID" value="NZ_BNCD01000008.1"/>
</dbReference>
<protein>
    <submittedName>
        <fullName evidence="2">Glycerophosphoryl diester phosphodiesterase</fullName>
    </submittedName>
</protein>
<organism evidence="2 3">
    <name type="scientific">Streptomyces sulfonofaciens</name>
    <dbReference type="NCBI Taxonomy" id="68272"/>
    <lineage>
        <taxon>Bacteria</taxon>
        <taxon>Bacillati</taxon>
        <taxon>Actinomycetota</taxon>
        <taxon>Actinomycetes</taxon>
        <taxon>Kitasatosporales</taxon>
        <taxon>Streptomycetaceae</taxon>
        <taxon>Streptomyces</taxon>
    </lineage>
</organism>
<keyword evidence="3" id="KW-1185">Reference proteome</keyword>